<proteinExistence type="predicted"/>
<name>A0A377I4S2_AVIPA</name>
<dbReference type="EMBL" id="UGHK01000001">
    <property type="protein sequence ID" value="STO70277.1"/>
    <property type="molecule type" value="Genomic_DNA"/>
</dbReference>
<dbReference type="RefSeq" id="WP_017806878.1">
    <property type="nucleotide sequence ID" value="NZ_CP173228.1"/>
</dbReference>
<sequence length="144" mass="16019">MGVVNKMYATLDSLIKRYGREEITQLACGEDRELDVAKAEEALFDASDTINSYLGGRYTLPLSQVPAVLERHCCYIARYFLERNRATDQARKDYEDSIRFLEKVAAGTISLGIAENGETVESENVAIIESAGSVWARGKSRGFI</sequence>
<dbReference type="InterPro" id="IPR009752">
    <property type="entry name" value="Phage_Mu_GpJ"/>
</dbReference>
<protein>
    <submittedName>
        <fullName evidence="1">Mu-like prophage protein GP36</fullName>
    </submittedName>
</protein>
<gene>
    <name evidence="1" type="ORF">NCTC11296_00157</name>
</gene>
<evidence type="ECO:0000313" key="2">
    <source>
        <dbReference type="Proteomes" id="UP000254465"/>
    </source>
</evidence>
<organism evidence="1 2">
    <name type="scientific">Avibacterium paragallinarum</name>
    <name type="common">Haemophilus gallinarum</name>
    <dbReference type="NCBI Taxonomy" id="728"/>
    <lineage>
        <taxon>Bacteria</taxon>
        <taxon>Pseudomonadati</taxon>
        <taxon>Pseudomonadota</taxon>
        <taxon>Gammaproteobacteria</taxon>
        <taxon>Pasteurellales</taxon>
        <taxon>Pasteurellaceae</taxon>
        <taxon>Avibacterium</taxon>
    </lineage>
</organism>
<dbReference type="AlphaFoldDB" id="A0A377I4S2"/>
<accession>A0A377I4S2</accession>
<dbReference type="Pfam" id="PF07030">
    <property type="entry name" value="Phage_Mu_Gp36"/>
    <property type="match status" value="1"/>
</dbReference>
<evidence type="ECO:0000313" key="1">
    <source>
        <dbReference type="EMBL" id="STO70277.1"/>
    </source>
</evidence>
<dbReference type="Proteomes" id="UP000254465">
    <property type="component" value="Unassembled WGS sequence"/>
</dbReference>
<reference evidence="1 2" key="1">
    <citation type="submission" date="2018-06" db="EMBL/GenBank/DDBJ databases">
        <authorList>
            <consortium name="Pathogen Informatics"/>
            <person name="Doyle S."/>
        </authorList>
    </citation>
    <scope>NUCLEOTIDE SEQUENCE [LARGE SCALE GENOMIC DNA]</scope>
    <source>
        <strain evidence="1 2">NCTC11296</strain>
    </source>
</reference>